<evidence type="ECO:0000256" key="1">
    <source>
        <dbReference type="SAM" id="MobiDB-lite"/>
    </source>
</evidence>
<dbReference type="Proteomes" id="UP000237271">
    <property type="component" value="Unassembled WGS sequence"/>
</dbReference>
<feature type="region of interest" description="Disordered" evidence="1">
    <location>
        <begin position="1"/>
        <end position="56"/>
    </location>
</feature>
<sequence>MVRVPGSVGDSGFHRESQEDVQVKVERGEQASSDLGSTMMPLNESRSADQQNVLEGKDRQKLVMELARCGKTPDEILQIVLNIFDAPAAAASSSALAVPVDKE</sequence>
<name>A0A2P4YH51_9STRA</name>
<organism evidence="2 3">
    <name type="scientific">Phytophthora palmivora</name>
    <dbReference type="NCBI Taxonomy" id="4796"/>
    <lineage>
        <taxon>Eukaryota</taxon>
        <taxon>Sar</taxon>
        <taxon>Stramenopiles</taxon>
        <taxon>Oomycota</taxon>
        <taxon>Peronosporomycetes</taxon>
        <taxon>Peronosporales</taxon>
        <taxon>Peronosporaceae</taxon>
        <taxon>Phytophthora</taxon>
    </lineage>
</organism>
<gene>
    <name evidence="2" type="ORF">PHPALM_5514</name>
</gene>
<dbReference type="OrthoDB" id="121277at2759"/>
<protein>
    <submittedName>
        <fullName evidence="2">Uncharacterized protein</fullName>
    </submittedName>
</protein>
<reference evidence="2 3" key="1">
    <citation type="journal article" date="2017" name="Genome Biol. Evol.">
        <title>Phytophthora megakarya and P. palmivora, closely related causal agents of cacao black pod rot, underwent increases in genome sizes and gene numbers by different mechanisms.</title>
        <authorList>
            <person name="Ali S.S."/>
            <person name="Shao J."/>
            <person name="Lary D.J."/>
            <person name="Kronmiller B."/>
            <person name="Shen D."/>
            <person name="Strem M.D."/>
            <person name="Amoako-Attah I."/>
            <person name="Akrofi A.Y."/>
            <person name="Begoude B.A."/>
            <person name="Ten Hoopen G.M."/>
            <person name="Coulibaly K."/>
            <person name="Kebe B.I."/>
            <person name="Melnick R.L."/>
            <person name="Guiltinan M.J."/>
            <person name="Tyler B.M."/>
            <person name="Meinhardt L.W."/>
            <person name="Bailey B.A."/>
        </authorList>
    </citation>
    <scope>NUCLEOTIDE SEQUENCE [LARGE SCALE GENOMIC DNA]</scope>
    <source>
        <strain evidence="3">sbr112.9</strain>
    </source>
</reference>
<accession>A0A2P4YH51</accession>
<comment type="caution">
    <text evidence="2">The sequence shown here is derived from an EMBL/GenBank/DDBJ whole genome shotgun (WGS) entry which is preliminary data.</text>
</comment>
<keyword evidence="3" id="KW-1185">Reference proteome</keyword>
<evidence type="ECO:0000313" key="3">
    <source>
        <dbReference type="Proteomes" id="UP000237271"/>
    </source>
</evidence>
<proteinExistence type="predicted"/>
<feature type="compositionally biased region" description="Polar residues" evidence="1">
    <location>
        <begin position="44"/>
        <end position="53"/>
    </location>
</feature>
<dbReference type="EMBL" id="NCKW01002898">
    <property type="protein sequence ID" value="POM77145.1"/>
    <property type="molecule type" value="Genomic_DNA"/>
</dbReference>
<dbReference type="AlphaFoldDB" id="A0A2P4YH51"/>
<evidence type="ECO:0000313" key="2">
    <source>
        <dbReference type="EMBL" id="POM77145.1"/>
    </source>
</evidence>
<feature type="compositionally biased region" description="Basic and acidic residues" evidence="1">
    <location>
        <begin position="12"/>
        <end position="29"/>
    </location>
</feature>